<dbReference type="SUPFAM" id="SSF54427">
    <property type="entry name" value="NTF2-like"/>
    <property type="match status" value="1"/>
</dbReference>
<dbReference type="EMBL" id="SODV01000001">
    <property type="protein sequence ID" value="TDX01418.1"/>
    <property type="molecule type" value="Genomic_DNA"/>
</dbReference>
<dbReference type="RefSeq" id="WP_133993926.1">
    <property type="nucleotide sequence ID" value="NZ_SODV01000001.1"/>
</dbReference>
<evidence type="ECO:0000259" key="1">
    <source>
        <dbReference type="Pfam" id="PF12680"/>
    </source>
</evidence>
<dbReference type="Gene3D" id="3.10.450.50">
    <property type="match status" value="1"/>
</dbReference>
<dbReference type="AlphaFoldDB" id="A0A4R8DU19"/>
<accession>A0A4R8DU19</accession>
<dbReference type="Proteomes" id="UP000294498">
    <property type="component" value="Unassembled WGS sequence"/>
</dbReference>
<reference evidence="2 3" key="1">
    <citation type="submission" date="2019-03" db="EMBL/GenBank/DDBJ databases">
        <title>Genomic Encyclopedia of Type Strains, Phase IV (KMG-IV): sequencing the most valuable type-strain genomes for metagenomic binning, comparative biology and taxonomic classification.</title>
        <authorList>
            <person name="Goeker M."/>
        </authorList>
    </citation>
    <scope>NUCLEOTIDE SEQUENCE [LARGE SCALE GENOMIC DNA]</scope>
    <source>
        <strain evidence="2 3">DSM 100059</strain>
    </source>
</reference>
<organism evidence="2 3">
    <name type="scientific">Dinghuibacter silviterrae</name>
    <dbReference type="NCBI Taxonomy" id="1539049"/>
    <lineage>
        <taxon>Bacteria</taxon>
        <taxon>Pseudomonadati</taxon>
        <taxon>Bacteroidota</taxon>
        <taxon>Chitinophagia</taxon>
        <taxon>Chitinophagales</taxon>
        <taxon>Chitinophagaceae</taxon>
        <taxon>Dinghuibacter</taxon>
    </lineage>
</organism>
<sequence length="116" mass="13160">MNHELYAAFNARDLPTLLARMHPDVEWPKAWDGGYAHGPEQVRDYWVSQWKTLDPKVTPTRIDTLSDGRVRVTVHQVVHGLDGALLVDTTVVHLYTLEQGLIRKMDILELCSDAPS</sequence>
<evidence type="ECO:0000313" key="2">
    <source>
        <dbReference type="EMBL" id="TDX01418.1"/>
    </source>
</evidence>
<gene>
    <name evidence="2" type="ORF">EDB95_2453</name>
</gene>
<comment type="caution">
    <text evidence="2">The sequence shown here is derived from an EMBL/GenBank/DDBJ whole genome shotgun (WGS) entry which is preliminary data.</text>
</comment>
<protein>
    <submittedName>
        <fullName evidence="2">SnoaL-like protein</fullName>
    </submittedName>
</protein>
<feature type="domain" description="SnoaL-like" evidence="1">
    <location>
        <begin position="4"/>
        <end position="104"/>
    </location>
</feature>
<dbReference type="OrthoDB" id="1353852at2"/>
<evidence type="ECO:0000313" key="3">
    <source>
        <dbReference type="Proteomes" id="UP000294498"/>
    </source>
</evidence>
<proteinExistence type="predicted"/>
<dbReference type="InterPro" id="IPR032710">
    <property type="entry name" value="NTF2-like_dom_sf"/>
</dbReference>
<keyword evidence="3" id="KW-1185">Reference proteome</keyword>
<dbReference type="Pfam" id="PF12680">
    <property type="entry name" value="SnoaL_2"/>
    <property type="match status" value="1"/>
</dbReference>
<name>A0A4R8DU19_9BACT</name>
<dbReference type="InterPro" id="IPR037401">
    <property type="entry name" value="SnoaL-like"/>
</dbReference>